<name>A0A8S1L0U6_9CILI</name>
<dbReference type="OrthoDB" id="297431at2759"/>
<evidence type="ECO:0000313" key="1">
    <source>
        <dbReference type="EMBL" id="CAD8059062.1"/>
    </source>
</evidence>
<accession>A0A8S1L0U6</accession>
<protein>
    <submittedName>
        <fullName evidence="1">Uncharacterized protein</fullName>
    </submittedName>
</protein>
<proteinExistence type="predicted"/>
<comment type="caution">
    <text evidence="1">The sequence shown here is derived from an EMBL/GenBank/DDBJ whole genome shotgun (WGS) entry which is preliminary data.</text>
</comment>
<dbReference type="EMBL" id="CAJJDN010000013">
    <property type="protein sequence ID" value="CAD8059062.1"/>
    <property type="molecule type" value="Genomic_DNA"/>
</dbReference>
<evidence type="ECO:0000313" key="2">
    <source>
        <dbReference type="Proteomes" id="UP000692954"/>
    </source>
</evidence>
<dbReference type="AlphaFoldDB" id="A0A8S1L0U6"/>
<reference evidence="1" key="1">
    <citation type="submission" date="2021-01" db="EMBL/GenBank/DDBJ databases">
        <authorList>
            <consortium name="Genoscope - CEA"/>
            <person name="William W."/>
        </authorList>
    </citation>
    <scope>NUCLEOTIDE SEQUENCE</scope>
</reference>
<dbReference type="Proteomes" id="UP000692954">
    <property type="component" value="Unassembled WGS sequence"/>
</dbReference>
<gene>
    <name evidence="1" type="ORF">PSON_ATCC_30995.1.T0130032</name>
</gene>
<keyword evidence="2" id="KW-1185">Reference proteome</keyword>
<organism evidence="1 2">
    <name type="scientific">Paramecium sonneborni</name>
    <dbReference type="NCBI Taxonomy" id="65129"/>
    <lineage>
        <taxon>Eukaryota</taxon>
        <taxon>Sar</taxon>
        <taxon>Alveolata</taxon>
        <taxon>Ciliophora</taxon>
        <taxon>Intramacronucleata</taxon>
        <taxon>Oligohymenophorea</taxon>
        <taxon>Peniculida</taxon>
        <taxon>Parameciidae</taxon>
        <taxon>Paramecium</taxon>
    </lineage>
</organism>
<sequence length="240" mass="28473">MAIKHYQNDEPLYMLKGFKIPLLNTYFQEPYLSPQNVKQQLSSRSNNQQQFESPTIKAITTNREFFRFEPFKVENTQKNKLIEERSLSPIRPKFLEENKLKGLLNIVSDRNKLIHQKQYDFPIGGSASNTKKIKFNFKKINIKIPQKIQTFREDLEGNKKFLINTLRKNSVIHNQVDIQRPLRSKSDIERVRSKSNLKQVSCNKDQLIDEQQKKKTVRFNELVEIKIFDRIKSHLIKQIV</sequence>